<dbReference type="GeneID" id="71998025"/>
<reference evidence="2 3" key="1">
    <citation type="journal article" date="2021" name="Environ. Microbiol.">
        <title>Gene family expansions and transcriptome signatures uncover fungal adaptations to wood decay.</title>
        <authorList>
            <person name="Hage H."/>
            <person name="Miyauchi S."/>
            <person name="Viragh M."/>
            <person name="Drula E."/>
            <person name="Min B."/>
            <person name="Chaduli D."/>
            <person name="Navarro D."/>
            <person name="Favel A."/>
            <person name="Norest M."/>
            <person name="Lesage-Meessen L."/>
            <person name="Balint B."/>
            <person name="Merenyi Z."/>
            <person name="de Eugenio L."/>
            <person name="Morin E."/>
            <person name="Martinez A.T."/>
            <person name="Baldrian P."/>
            <person name="Stursova M."/>
            <person name="Martinez M.J."/>
            <person name="Novotny C."/>
            <person name="Magnuson J.K."/>
            <person name="Spatafora J.W."/>
            <person name="Maurice S."/>
            <person name="Pangilinan J."/>
            <person name="Andreopoulos W."/>
            <person name="LaButti K."/>
            <person name="Hundley H."/>
            <person name="Na H."/>
            <person name="Kuo A."/>
            <person name="Barry K."/>
            <person name="Lipzen A."/>
            <person name="Henrissat B."/>
            <person name="Riley R."/>
            <person name="Ahrendt S."/>
            <person name="Nagy L.G."/>
            <person name="Grigoriev I.V."/>
            <person name="Martin F."/>
            <person name="Rosso M.N."/>
        </authorList>
    </citation>
    <scope>NUCLEOTIDE SEQUENCE [LARGE SCALE GENOMIC DNA]</scope>
    <source>
        <strain evidence="2 3">CIRM-BRFM 1785</strain>
    </source>
</reference>
<evidence type="ECO:0000313" key="2">
    <source>
        <dbReference type="EMBL" id="KAH9833028.1"/>
    </source>
</evidence>
<feature type="region of interest" description="Disordered" evidence="1">
    <location>
        <begin position="1"/>
        <end position="22"/>
    </location>
</feature>
<name>A0ABQ8K7B9_9APHY</name>
<organism evidence="2 3">
    <name type="scientific">Rhodofomes roseus</name>
    <dbReference type="NCBI Taxonomy" id="34475"/>
    <lineage>
        <taxon>Eukaryota</taxon>
        <taxon>Fungi</taxon>
        <taxon>Dikarya</taxon>
        <taxon>Basidiomycota</taxon>
        <taxon>Agaricomycotina</taxon>
        <taxon>Agaricomycetes</taxon>
        <taxon>Polyporales</taxon>
        <taxon>Rhodofomes</taxon>
    </lineage>
</organism>
<comment type="caution">
    <text evidence="2">The sequence shown here is derived from an EMBL/GenBank/DDBJ whole genome shotgun (WGS) entry which is preliminary data.</text>
</comment>
<protein>
    <submittedName>
        <fullName evidence="2">Uncharacterized protein</fullName>
    </submittedName>
</protein>
<dbReference type="Proteomes" id="UP000814176">
    <property type="component" value="Unassembled WGS sequence"/>
</dbReference>
<dbReference type="EMBL" id="JADCUA010000020">
    <property type="protein sequence ID" value="KAH9833028.1"/>
    <property type="molecule type" value="Genomic_DNA"/>
</dbReference>
<accession>A0ABQ8K7B9</accession>
<evidence type="ECO:0000313" key="3">
    <source>
        <dbReference type="Proteomes" id="UP000814176"/>
    </source>
</evidence>
<sequence length="230" mass="25299">MPAKVNNHSGPACMTGRATTPRPIGHEREVARRMRFEYRKYVFRAFERLVTAHMLAQEEGEEDLLLHEAMDLTLRAAAEDAKDADFERSATSTAGQKERGPVAASSQRMELERTITPWEEWTPQATSTPHPGPTSSTSLLSPVAWGALATSTVHCMARRGSTHGVACCHHALQTSEVPRARTLQKNERGDSSGIAVFTEDRAATATALPGWGDQAVWYTWSQTIVQNASR</sequence>
<keyword evidence="3" id="KW-1185">Reference proteome</keyword>
<feature type="region of interest" description="Disordered" evidence="1">
    <location>
        <begin position="80"/>
        <end position="138"/>
    </location>
</feature>
<feature type="compositionally biased region" description="Low complexity" evidence="1">
    <location>
        <begin position="126"/>
        <end position="138"/>
    </location>
</feature>
<dbReference type="RefSeq" id="XP_047775794.1">
    <property type="nucleotide sequence ID" value="XM_047917293.1"/>
</dbReference>
<evidence type="ECO:0000256" key="1">
    <source>
        <dbReference type="SAM" id="MobiDB-lite"/>
    </source>
</evidence>
<gene>
    <name evidence="2" type="ORF">C8Q71DRAFT_248972</name>
</gene>
<proteinExistence type="predicted"/>